<keyword evidence="5" id="KW-0436">Ligase</keyword>
<dbReference type="GO" id="GO:0003972">
    <property type="term" value="F:RNA ligase (ATP) activity"/>
    <property type="evidence" value="ECO:0007669"/>
    <property type="project" value="InterPro"/>
</dbReference>
<dbReference type="Pfam" id="PF08303">
    <property type="entry name" value="tRNA_lig_kinase"/>
    <property type="match status" value="1"/>
</dbReference>
<feature type="region of interest" description="Disordered" evidence="1">
    <location>
        <begin position="113"/>
        <end position="148"/>
    </location>
</feature>
<evidence type="ECO:0000313" key="5">
    <source>
        <dbReference type="EMBL" id="GJJ69859.1"/>
    </source>
</evidence>
<reference evidence="5" key="2">
    <citation type="journal article" date="2022" name="Microbiol. Resour. Announc.">
        <title>Whole-Genome Sequence of Entomortierella parvispora E1425, a Mucoromycotan Fungus Associated with Burkholderiaceae-Related Endosymbiotic Bacteria.</title>
        <authorList>
            <person name="Herlambang A."/>
            <person name="Guo Y."/>
            <person name="Takashima Y."/>
            <person name="Narisawa K."/>
            <person name="Ohta H."/>
            <person name="Nishizawa T."/>
        </authorList>
    </citation>
    <scope>NUCLEOTIDE SEQUENCE</scope>
    <source>
        <strain evidence="5">E1425</strain>
    </source>
</reference>
<feature type="domain" description="tRNA ligase phosphodiesterase" evidence="2">
    <location>
        <begin position="733"/>
        <end position="901"/>
    </location>
</feature>
<sequence length="1104" mass="123930">MTDQLPQQPQDQSKTRSRNNDETIAAEQAKADALIRELHDCAENKPQGENGPKRRRNLVYANKFEIPLPPQNGHHKNNDSDGKNTLEVISWRLNEFEYSKGTLPTLARGLFTYQDKDAPSRNQNRPSDNNNGPNMDHPSPGSSIDGAVSPQPYSHILIRGYDKFFNIGEVAQTKLDYLEAETTGPYEVTLKENGCIIFMAGLPPHLVGQEGGCVVSSKHNLGTIEQQQQKFGEVQQGSNDSDGQHPVKGREWLERNLAAKGKTVQEFGLWLWNNNLTAVAELCDDSFEEHILEYTGERAGLYLHGLNRNTANFQTLPSEQVQQAAEHWGFQRVDYITCKSFQEVMTFAEKVRNAGEYDNRAVEGFVVRAQHRNNGHVQFFKIKYDEPYLMYREWREVTKHIWSVESKREATEQKQKAAAEVRAKMIAEGKAQSKKAKESKAGGSTATPKAATTPGNAPEVAVMPRRMKYPLTRPYVDFVYGLMKTQPELFRGYNKNHGIIAIRDMFIKHWESKPTKEQEALITATTTTSSSSSSSKVTREDFQRTVIIPIATIGCGKTTVSVSLNKLFGWTHVSSDDFQHIRKNPGPKFVREIVNQLRTHMVVIADRNNHEYLHRERLMNAVLEEFPKTRFVALYWSHDDLPSSKIHEMEVERVKDRGSNHQNLTPEYCPEFEHVINVFLRAFNPLNPMVAPDSQFSNVVESKFGEESLVFVQRIVKEFAIPTLGAGGLGNHSVPSDEEIVEAVRFAREDWKPARVASGEAEKFHKEKQLTEMRLASKDNLLTSDNNQTSPGNGGSVAFKGRKVREPKYYAVSLEASSVLHFLEEQFEQRDLPIEKSSGHITGPKDAHWLQFQRQLQTWKDTHRIGQYQHVTLVHTSARKNASPQKAKRAEDLWQKYTQELAGGPSLSSSPSTSLPASPLETFTSTMSQALPSIDDSATATADTEDAFIPVVRRRDRHGRKSAPAVPTTTTTAANSAASSLPTPPAATVTTPLAGEGADDGLSDLHSTVVVDYLVWTERIAILRVSDARRTRSGEGYETVQSMLHITVGTVDDQVKPYESNDVLRLWSERMKHGDEKAPTGPEIFSIKLDKAKVFTGHLKGMMF</sequence>
<keyword evidence="6" id="KW-1185">Reference proteome</keyword>
<dbReference type="PANTHER" id="PTHR32004:SF1">
    <property type="entry name" value="TRNA LIGASE"/>
    <property type="match status" value="1"/>
</dbReference>
<feature type="compositionally biased region" description="Polar residues" evidence="1">
    <location>
        <begin position="120"/>
        <end position="133"/>
    </location>
</feature>
<dbReference type="GO" id="GO:0006388">
    <property type="term" value="P:tRNA splicing, via endonucleolytic cleavage and ligation"/>
    <property type="evidence" value="ECO:0007669"/>
    <property type="project" value="InterPro"/>
</dbReference>
<feature type="compositionally biased region" description="Polar residues" evidence="1">
    <location>
        <begin position="1"/>
        <end position="12"/>
    </location>
</feature>
<dbReference type="AlphaFoldDB" id="A0A9P3H4F6"/>
<accession>A0A9P3H4F6</accession>
<comment type="caution">
    <text evidence="5">The sequence shown here is derived from an EMBL/GenBank/DDBJ whole genome shotgun (WGS) entry which is preliminary data.</text>
</comment>
<dbReference type="PANTHER" id="PTHR32004">
    <property type="entry name" value="TRNA LIGASE"/>
    <property type="match status" value="1"/>
</dbReference>
<gene>
    <name evidence="5" type="ORF">EMPS_02208</name>
</gene>
<evidence type="ECO:0000313" key="6">
    <source>
        <dbReference type="Proteomes" id="UP000827284"/>
    </source>
</evidence>
<dbReference type="EMBL" id="BQFW01000003">
    <property type="protein sequence ID" value="GJJ69859.1"/>
    <property type="molecule type" value="Genomic_DNA"/>
</dbReference>
<name>A0A9P3H4F6_9FUNG</name>
<feature type="region of interest" description="Disordered" evidence="1">
    <location>
        <begin position="1"/>
        <end position="25"/>
    </location>
</feature>
<evidence type="ECO:0000259" key="4">
    <source>
        <dbReference type="Pfam" id="PF09511"/>
    </source>
</evidence>
<dbReference type="Pfam" id="PF08302">
    <property type="entry name" value="tRNA_lig_CPD"/>
    <property type="match status" value="2"/>
</dbReference>
<dbReference type="InterPro" id="IPR015965">
    <property type="entry name" value="tRNA_lig_PDEase"/>
</dbReference>
<feature type="region of interest" description="Disordered" evidence="1">
    <location>
        <begin position="428"/>
        <end position="457"/>
    </location>
</feature>
<dbReference type="Gene3D" id="3.40.50.300">
    <property type="entry name" value="P-loop containing nucleotide triphosphate hydrolases"/>
    <property type="match status" value="1"/>
</dbReference>
<feature type="domain" description="tRNA ligase kinase" evidence="3">
    <location>
        <begin position="546"/>
        <end position="703"/>
    </location>
</feature>
<organism evidence="5 6">
    <name type="scientific">Entomortierella parvispora</name>
    <dbReference type="NCBI Taxonomy" id="205924"/>
    <lineage>
        <taxon>Eukaryota</taxon>
        <taxon>Fungi</taxon>
        <taxon>Fungi incertae sedis</taxon>
        <taxon>Mucoromycota</taxon>
        <taxon>Mortierellomycotina</taxon>
        <taxon>Mortierellomycetes</taxon>
        <taxon>Mortierellales</taxon>
        <taxon>Mortierellaceae</taxon>
        <taxon>Entomortierella</taxon>
    </lineage>
</organism>
<proteinExistence type="predicted"/>
<dbReference type="OrthoDB" id="276239at2759"/>
<evidence type="ECO:0000259" key="2">
    <source>
        <dbReference type="Pfam" id="PF08302"/>
    </source>
</evidence>
<dbReference type="Pfam" id="PF09511">
    <property type="entry name" value="RNA_lig_T4_1"/>
    <property type="match status" value="1"/>
</dbReference>
<feature type="domain" description="T4 RNA ligase 1-like N-terminal" evidence="4">
    <location>
        <begin position="107"/>
        <end position="389"/>
    </location>
</feature>
<dbReference type="SUPFAM" id="SSF52540">
    <property type="entry name" value="P-loop containing nucleoside triphosphate hydrolases"/>
    <property type="match status" value="1"/>
</dbReference>
<dbReference type="GO" id="GO:0005524">
    <property type="term" value="F:ATP binding"/>
    <property type="evidence" value="ECO:0007669"/>
    <property type="project" value="InterPro"/>
</dbReference>
<protein>
    <submittedName>
        <fullName evidence="5">tRNA ligase</fullName>
    </submittedName>
</protein>
<dbReference type="InterPro" id="IPR027417">
    <property type="entry name" value="P-loop_NTPase"/>
</dbReference>
<dbReference type="GO" id="GO:0005634">
    <property type="term" value="C:nucleus"/>
    <property type="evidence" value="ECO:0007669"/>
    <property type="project" value="TreeGrafter"/>
</dbReference>
<dbReference type="InterPro" id="IPR019039">
    <property type="entry name" value="T4-Rnl1-like_N"/>
</dbReference>
<reference evidence="5" key="1">
    <citation type="submission" date="2021-11" db="EMBL/GenBank/DDBJ databases">
        <authorList>
            <person name="Herlambang A."/>
            <person name="Guo Y."/>
            <person name="Takashima Y."/>
            <person name="Nishizawa T."/>
        </authorList>
    </citation>
    <scope>NUCLEOTIDE SEQUENCE</scope>
    <source>
        <strain evidence="5">E1425</strain>
    </source>
</reference>
<feature type="domain" description="tRNA ligase phosphodiesterase" evidence="2">
    <location>
        <begin position="1008"/>
        <end position="1103"/>
    </location>
</feature>
<evidence type="ECO:0000256" key="1">
    <source>
        <dbReference type="SAM" id="MobiDB-lite"/>
    </source>
</evidence>
<evidence type="ECO:0000259" key="3">
    <source>
        <dbReference type="Pfam" id="PF08303"/>
    </source>
</evidence>
<dbReference type="InterPro" id="IPR015966">
    <property type="entry name" value="tRNA_lig_kin_fungi"/>
</dbReference>
<feature type="compositionally biased region" description="Low complexity" evidence="1">
    <location>
        <begin position="962"/>
        <end position="985"/>
    </location>
</feature>
<feature type="region of interest" description="Disordered" evidence="1">
    <location>
        <begin position="954"/>
        <end position="985"/>
    </location>
</feature>
<dbReference type="Proteomes" id="UP000827284">
    <property type="component" value="Unassembled WGS sequence"/>
</dbReference>